<dbReference type="OrthoDB" id="2686745at2759"/>
<feature type="compositionally biased region" description="Acidic residues" evidence="1">
    <location>
        <begin position="155"/>
        <end position="195"/>
    </location>
</feature>
<evidence type="ECO:0000313" key="3">
    <source>
        <dbReference type="Proteomes" id="UP000623467"/>
    </source>
</evidence>
<proteinExistence type="predicted"/>
<gene>
    <name evidence="2" type="ORF">MSAN_01894300</name>
</gene>
<dbReference type="Proteomes" id="UP000623467">
    <property type="component" value="Unassembled WGS sequence"/>
</dbReference>
<comment type="caution">
    <text evidence="2">The sequence shown here is derived from an EMBL/GenBank/DDBJ whole genome shotgun (WGS) entry which is preliminary data.</text>
</comment>
<feature type="compositionally biased region" description="Acidic residues" evidence="1">
    <location>
        <begin position="208"/>
        <end position="224"/>
    </location>
</feature>
<evidence type="ECO:0000256" key="1">
    <source>
        <dbReference type="SAM" id="MobiDB-lite"/>
    </source>
</evidence>
<sequence>MAGTRKKSTAEQLEELRAKYAAQEQQLQAQKEELDRLKSKTAKLKLIPRPKGQAGRSKNGYNLQNEMKLRKNSVRFQRLERITRAYPNWYLPAGKTIKEQEKSKVEKVIKLLQKDVKYFRRFQGGWPIYAIIKQHLRNFNERLRRDLRLERAAEAEEGDNFADAEGDDEELDVEDGDGSDVDVGDDDVGDIGDFDIDMEQTCSGAENVDGEEEQMQQDSDDDDSGPQLQAASWDNVVGTDAVDTPRARKAAEKENVVSTSEDIATTRRAKRAKNFIEDSPNSSPLPKRKVLEDDSYSNVTKKQKLSQHVGGNLIPFSKNFHLSSNPSTNSIRSHPPYVCPAAHCKDLIPAHPRPNLTVLLKDYEELASKNKLHTPDARELTRRLCQVIRHENKRLDCLNEARSNGWNLDIDFAGLRDRILDSELPAAITELARDHDELDECPIWTVLLESIS</sequence>
<name>A0A8H6XNT6_9AGAR</name>
<keyword evidence="3" id="KW-1185">Reference proteome</keyword>
<dbReference type="EMBL" id="JACAZH010000020">
    <property type="protein sequence ID" value="KAF7345180.1"/>
    <property type="molecule type" value="Genomic_DNA"/>
</dbReference>
<feature type="compositionally biased region" description="Basic and acidic residues" evidence="1">
    <location>
        <begin position="243"/>
        <end position="255"/>
    </location>
</feature>
<dbReference type="AlphaFoldDB" id="A0A8H6XNT6"/>
<protein>
    <submittedName>
        <fullName evidence="2">RTC4 domain-containing protein</fullName>
    </submittedName>
</protein>
<feature type="region of interest" description="Disordered" evidence="1">
    <location>
        <begin position="208"/>
        <end position="265"/>
    </location>
</feature>
<evidence type="ECO:0000313" key="2">
    <source>
        <dbReference type="EMBL" id="KAF7345180.1"/>
    </source>
</evidence>
<reference evidence="2" key="1">
    <citation type="submission" date="2020-05" db="EMBL/GenBank/DDBJ databases">
        <title>Mycena genomes resolve the evolution of fungal bioluminescence.</title>
        <authorList>
            <person name="Tsai I.J."/>
        </authorList>
    </citation>
    <scope>NUCLEOTIDE SEQUENCE</scope>
    <source>
        <strain evidence="2">160909Yilan</strain>
    </source>
</reference>
<accession>A0A8H6XNT6</accession>
<feature type="region of interest" description="Disordered" evidence="1">
    <location>
        <begin position="154"/>
        <end position="195"/>
    </location>
</feature>
<feature type="region of interest" description="Disordered" evidence="1">
    <location>
        <begin position="40"/>
        <end position="59"/>
    </location>
</feature>
<organism evidence="2 3">
    <name type="scientific">Mycena sanguinolenta</name>
    <dbReference type="NCBI Taxonomy" id="230812"/>
    <lineage>
        <taxon>Eukaryota</taxon>
        <taxon>Fungi</taxon>
        <taxon>Dikarya</taxon>
        <taxon>Basidiomycota</taxon>
        <taxon>Agaricomycotina</taxon>
        <taxon>Agaricomycetes</taxon>
        <taxon>Agaricomycetidae</taxon>
        <taxon>Agaricales</taxon>
        <taxon>Marasmiineae</taxon>
        <taxon>Mycenaceae</taxon>
        <taxon>Mycena</taxon>
    </lineage>
</organism>